<evidence type="ECO:0000256" key="4">
    <source>
        <dbReference type="SAM" id="MobiDB-lite"/>
    </source>
</evidence>
<sequence length="283" mass="30695">MNIKGNWVLVTGASSGIGEQFARQLAKEGGDLVLVARSKNKLENLASELRKKHGVKVEVIPTDLGKEGAPGELYRQCQLLNLEIELLVNNAGFATHGLFEQVSGVRQHEEVMLNVAAVVDMTHLFLPDMLCRNSGAVINVASTAGFQPLPYMAVYGATKAFVLSFTQALWWENRNSGVQFLTLCPGATDTGFFNVVGTEEASVGKKDTPERVVEVALRALKDGKLYVVPGTQNYIGTQIGRFMTRKQGLRLVGGMIRPRDGSANNKKPAGPSDLAGWMIQEAH</sequence>
<accession>A0A6H1P4V0</accession>
<protein>
    <submittedName>
        <fullName evidence="5">SDR family oxidoreductase</fullName>
    </submittedName>
</protein>
<keyword evidence="2" id="KW-0560">Oxidoreductase</keyword>
<dbReference type="PIRSF" id="PIRSF000126">
    <property type="entry name" value="11-beta-HSD1"/>
    <property type="match status" value="1"/>
</dbReference>
<evidence type="ECO:0000313" key="5">
    <source>
        <dbReference type="EMBL" id="QIZ08311.1"/>
    </source>
</evidence>
<feature type="region of interest" description="Disordered" evidence="4">
    <location>
        <begin position="255"/>
        <end position="276"/>
    </location>
</feature>
<dbReference type="InterPro" id="IPR036291">
    <property type="entry name" value="NAD(P)-bd_dom_sf"/>
</dbReference>
<dbReference type="InterPro" id="IPR002347">
    <property type="entry name" value="SDR_fam"/>
</dbReference>
<reference evidence="5 6" key="2">
    <citation type="submission" date="2020-04" db="EMBL/GenBank/DDBJ databases">
        <authorList>
            <person name="Fomenkov A."/>
            <person name="Anton B.P."/>
            <person name="Roberts R.J."/>
        </authorList>
    </citation>
    <scope>NUCLEOTIDE SEQUENCE [LARGE SCALE GENOMIC DNA]</scope>
    <source>
        <strain evidence="5 6">S2</strain>
    </source>
</reference>
<reference evidence="5 6" key="1">
    <citation type="submission" date="2020-04" db="EMBL/GenBank/DDBJ databases">
        <title>Genome-Wide Identification of 5-Methylcytosine Sites in Bacterial Genomes By High-Throughput Sequencing of MspJI Restriction Fragments.</title>
        <authorList>
            <person name="Wu V."/>
        </authorList>
    </citation>
    <scope>NUCLEOTIDE SEQUENCE [LARGE SCALE GENOMIC DNA]</scope>
    <source>
        <strain evidence="5 6">S2</strain>
    </source>
</reference>
<dbReference type="PRINTS" id="PR00081">
    <property type="entry name" value="GDHRDH"/>
</dbReference>
<comment type="similarity">
    <text evidence="1 3">Belongs to the short-chain dehydrogenases/reductases (SDR) family.</text>
</comment>
<evidence type="ECO:0000256" key="1">
    <source>
        <dbReference type="ARBA" id="ARBA00006484"/>
    </source>
</evidence>
<dbReference type="PANTHER" id="PTHR43086">
    <property type="entry name" value="VERY-LONG-CHAIN 3-OXOOACYL-COA REDUCTASE"/>
    <property type="match status" value="1"/>
</dbReference>
<dbReference type="Gene3D" id="3.40.50.720">
    <property type="entry name" value="NAD(P)-binding Rossmann-like Domain"/>
    <property type="match status" value="1"/>
</dbReference>
<gene>
    <name evidence="5" type="ORF">HFZ78_17585</name>
</gene>
<evidence type="ECO:0000256" key="3">
    <source>
        <dbReference type="RuleBase" id="RU000363"/>
    </source>
</evidence>
<name>A0A6H1P4V0_PRIMG</name>
<evidence type="ECO:0000313" key="6">
    <source>
        <dbReference type="Proteomes" id="UP000501868"/>
    </source>
</evidence>
<evidence type="ECO:0000256" key="2">
    <source>
        <dbReference type="ARBA" id="ARBA00023002"/>
    </source>
</evidence>
<proteinExistence type="inferred from homology"/>
<dbReference type="SUPFAM" id="SSF51735">
    <property type="entry name" value="NAD(P)-binding Rossmann-fold domains"/>
    <property type="match status" value="1"/>
</dbReference>
<dbReference type="AlphaFoldDB" id="A0A6H1P4V0"/>
<organism evidence="5 6">
    <name type="scientific">Priestia megaterium</name>
    <name type="common">Bacillus megaterium</name>
    <dbReference type="NCBI Taxonomy" id="1404"/>
    <lineage>
        <taxon>Bacteria</taxon>
        <taxon>Bacillati</taxon>
        <taxon>Bacillota</taxon>
        <taxon>Bacilli</taxon>
        <taxon>Bacillales</taxon>
        <taxon>Bacillaceae</taxon>
        <taxon>Priestia</taxon>
    </lineage>
</organism>
<dbReference type="GO" id="GO:0016491">
    <property type="term" value="F:oxidoreductase activity"/>
    <property type="evidence" value="ECO:0007669"/>
    <property type="project" value="UniProtKB-KW"/>
</dbReference>
<dbReference type="EMBL" id="CP051128">
    <property type="protein sequence ID" value="QIZ08311.1"/>
    <property type="molecule type" value="Genomic_DNA"/>
</dbReference>
<dbReference type="Proteomes" id="UP000501868">
    <property type="component" value="Chromosome"/>
</dbReference>
<dbReference type="Pfam" id="PF00106">
    <property type="entry name" value="adh_short"/>
    <property type="match status" value="1"/>
</dbReference>
<dbReference type="PANTHER" id="PTHR43086:SF3">
    <property type="entry name" value="NADP-DEPENDENT 3-HYDROXY ACID DEHYDROGENASE YDFG"/>
    <property type="match status" value="1"/>
</dbReference>
<dbReference type="PRINTS" id="PR00080">
    <property type="entry name" value="SDRFAMILY"/>
</dbReference>